<dbReference type="Proteomes" id="UP000283700">
    <property type="component" value="Unassembled WGS sequence"/>
</dbReference>
<evidence type="ECO:0000313" key="5">
    <source>
        <dbReference type="Proteomes" id="UP000283497"/>
    </source>
</evidence>
<evidence type="ECO:0000313" key="2">
    <source>
        <dbReference type="EMBL" id="RHK35755.1"/>
    </source>
</evidence>
<evidence type="ECO:0000313" key="3">
    <source>
        <dbReference type="EMBL" id="RHN04852.1"/>
    </source>
</evidence>
<proteinExistence type="predicted"/>
<dbReference type="AlphaFoldDB" id="A0A374NC89"/>
<sequence>MRITISEEDFEKYCEVFDRMKWQAKEYAPTVEEIQKEILPNMKQYALFLIWIDCTGEETPANKESREWIREILKESLEIIRER</sequence>
<accession>A0A374NC89</accession>
<dbReference type="EMBL" id="QRNJ01000061">
    <property type="protein sequence ID" value="RHK35755.1"/>
    <property type="molecule type" value="Genomic_DNA"/>
</dbReference>
<dbReference type="RefSeq" id="WP_117983380.1">
    <property type="nucleotide sequence ID" value="NZ_JAFIQQ010000138.1"/>
</dbReference>
<evidence type="ECO:0000313" key="6">
    <source>
        <dbReference type="Proteomes" id="UP000283700"/>
    </source>
</evidence>
<evidence type="ECO:0000313" key="1">
    <source>
        <dbReference type="EMBL" id="RGI81573.1"/>
    </source>
</evidence>
<protein>
    <submittedName>
        <fullName evidence="1">Uncharacterized protein</fullName>
    </submittedName>
</protein>
<evidence type="ECO:0000313" key="4">
    <source>
        <dbReference type="Proteomes" id="UP000262524"/>
    </source>
</evidence>
<gene>
    <name evidence="2" type="ORF">DW068_13260</name>
    <name evidence="3" type="ORF">DWZ29_17135</name>
    <name evidence="1" type="ORF">DXD91_12805</name>
</gene>
<comment type="caution">
    <text evidence="1">The sequence shown here is derived from an EMBL/GenBank/DDBJ whole genome shotgun (WGS) entry which is preliminary data.</text>
</comment>
<dbReference type="EMBL" id="QRQO01000101">
    <property type="protein sequence ID" value="RHN04852.1"/>
    <property type="molecule type" value="Genomic_DNA"/>
</dbReference>
<dbReference type="Proteomes" id="UP000262524">
    <property type="component" value="Unassembled WGS sequence"/>
</dbReference>
<name>A0A374NC89_9FIRM</name>
<reference evidence="4 5" key="1">
    <citation type="submission" date="2018-08" db="EMBL/GenBank/DDBJ databases">
        <title>A genome reference for cultivated species of the human gut microbiota.</title>
        <authorList>
            <person name="Zou Y."/>
            <person name="Xue W."/>
            <person name="Luo G."/>
        </authorList>
    </citation>
    <scope>NUCLEOTIDE SEQUENCE [LARGE SCALE GENOMIC DNA]</scope>
    <source>
        <strain evidence="3 6">AF31-17AC</strain>
        <strain evidence="2 5">AF45-14BH</strain>
        <strain evidence="1 4">TM10-1AC</strain>
    </source>
</reference>
<dbReference type="Proteomes" id="UP000283497">
    <property type="component" value="Unassembled WGS sequence"/>
</dbReference>
<organism evidence="1 4">
    <name type="scientific">Anaerobutyricum hallii</name>
    <dbReference type="NCBI Taxonomy" id="39488"/>
    <lineage>
        <taxon>Bacteria</taxon>
        <taxon>Bacillati</taxon>
        <taxon>Bacillota</taxon>
        <taxon>Clostridia</taxon>
        <taxon>Lachnospirales</taxon>
        <taxon>Lachnospiraceae</taxon>
        <taxon>Anaerobutyricum</taxon>
    </lineage>
</organism>
<dbReference type="EMBL" id="QSOE01000113">
    <property type="protein sequence ID" value="RGI81573.1"/>
    <property type="molecule type" value="Genomic_DNA"/>
</dbReference>